<dbReference type="PROSITE" id="PS51704">
    <property type="entry name" value="GP_PDE"/>
    <property type="match status" value="1"/>
</dbReference>
<dbReference type="PANTHER" id="PTHR46211">
    <property type="entry name" value="GLYCEROPHOSPHORYL DIESTER PHOSPHODIESTERASE"/>
    <property type="match status" value="1"/>
</dbReference>
<organism evidence="2 3">
    <name type="scientific">Paenibacillus herberti</name>
    <dbReference type="NCBI Taxonomy" id="1619309"/>
    <lineage>
        <taxon>Bacteria</taxon>
        <taxon>Bacillati</taxon>
        <taxon>Bacillota</taxon>
        <taxon>Bacilli</taxon>
        <taxon>Bacillales</taxon>
        <taxon>Paenibacillaceae</taxon>
        <taxon>Paenibacillus</taxon>
    </lineage>
</organism>
<dbReference type="Proteomes" id="UP000215145">
    <property type="component" value="Unassembled WGS sequence"/>
</dbReference>
<proteinExistence type="predicted"/>
<dbReference type="InterPro" id="IPR017946">
    <property type="entry name" value="PLC-like_Pdiesterase_TIM-brl"/>
</dbReference>
<evidence type="ECO:0000259" key="1">
    <source>
        <dbReference type="PROSITE" id="PS51704"/>
    </source>
</evidence>
<comment type="caution">
    <text evidence="2">The sequence shown here is derived from an EMBL/GenBank/DDBJ whole genome shotgun (WGS) entry which is preliminary data.</text>
</comment>
<feature type="domain" description="GP-PDE" evidence="1">
    <location>
        <begin position="3"/>
        <end position="234"/>
    </location>
</feature>
<dbReference type="AlphaFoldDB" id="A0A229NZK8"/>
<accession>A0A229NZK8</accession>
<dbReference type="OrthoDB" id="384721at2"/>
<reference evidence="2 3" key="1">
    <citation type="submission" date="2017-07" db="EMBL/GenBank/DDBJ databases">
        <title>Paenibacillus herberti R33 genome sequencing and assembly.</title>
        <authorList>
            <person name="Su W."/>
        </authorList>
    </citation>
    <scope>NUCLEOTIDE SEQUENCE [LARGE SCALE GENOMIC DNA]</scope>
    <source>
        <strain evidence="2 3">R33</strain>
    </source>
</reference>
<dbReference type="CDD" id="cd08556">
    <property type="entry name" value="GDPD"/>
    <property type="match status" value="1"/>
</dbReference>
<dbReference type="Gene3D" id="3.20.20.190">
    <property type="entry name" value="Phosphatidylinositol (PI) phosphodiesterase"/>
    <property type="match status" value="1"/>
</dbReference>
<protein>
    <submittedName>
        <fullName evidence="2">Glycerophosphodiester phosphodiesterase</fullName>
    </submittedName>
</protein>
<dbReference type="PANTHER" id="PTHR46211:SF14">
    <property type="entry name" value="GLYCEROPHOSPHODIESTER PHOSPHODIESTERASE"/>
    <property type="match status" value="1"/>
</dbReference>
<dbReference type="RefSeq" id="WP_089522537.1">
    <property type="nucleotide sequence ID" value="NZ_NMUQ01000001.1"/>
</dbReference>
<keyword evidence="3" id="KW-1185">Reference proteome</keyword>
<dbReference type="SUPFAM" id="SSF51695">
    <property type="entry name" value="PLC-like phosphodiesterases"/>
    <property type="match status" value="1"/>
</dbReference>
<gene>
    <name evidence="2" type="ORF">CGZ75_01635</name>
</gene>
<name>A0A229NZK8_9BACL</name>
<dbReference type="Pfam" id="PF03009">
    <property type="entry name" value="GDPD"/>
    <property type="match status" value="1"/>
</dbReference>
<dbReference type="InterPro" id="IPR030395">
    <property type="entry name" value="GP_PDE_dom"/>
</dbReference>
<evidence type="ECO:0000313" key="2">
    <source>
        <dbReference type="EMBL" id="OXM15466.1"/>
    </source>
</evidence>
<dbReference type="GO" id="GO:0008081">
    <property type="term" value="F:phosphoric diester hydrolase activity"/>
    <property type="evidence" value="ECO:0007669"/>
    <property type="project" value="InterPro"/>
</dbReference>
<dbReference type="GO" id="GO:0006629">
    <property type="term" value="P:lipid metabolic process"/>
    <property type="evidence" value="ECO:0007669"/>
    <property type="project" value="InterPro"/>
</dbReference>
<dbReference type="EMBL" id="NMUQ01000001">
    <property type="protein sequence ID" value="OXM15466.1"/>
    <property type="molecule type" value="Genomic_DNA"/>
</dbReference>
<evidence type="ECO:0000313" key="3">
    <source>
        <dbReference type="Proteomes" id="UP000215145"/>
    </source>
</evidence>
<sequence length="237" mass="26709">MKRPRIAAHTGCGKAPDNTMESFMEGIHSGADIVEVDVRATKDGVAVLLHDDSPLLHTHTYSQLIQPEIIAQLNLEHSEHSIVRLDEVLRVAKSYEVKLNLDIKSLDSIEATMRTVIEMESQNQIYITGSSKGIPQLYPGIEVLMNTPYTLPSQYEEHYTEFTEEICERALRAGYLGLNMNFRTCRKEAIDAAHAKGLIVWVYTVNEPEDLNTYIELGVDAITTRRPEALIQLLRVC</sequence>